<feature type="domain" description="Glycoside hydrolase family 65 N-terminal" evidence="8">
    <location>
        <begin position="21"/>
        <end position="253"/>
    </location>
</feature>
<dbReference type="GO" id="GO:0000287">
    <property type="term" value="F:magnesium ion binding"/>
    <property type="evidence" value="ECO:0007669"/>
    <property type="project" value="InterPro"/>
</dbReference>
<evidence type="ECO:0000256" key="4">
    <source>
        <dbReference type="PIRSR" id="PIRSR610972-3"/>
    </source>
</evidence>
<feature type="binding site" evidence="3">
    <location>
        <begin position="787"/>
        <end position="789"/>
    </location>
    <ligand>
        <name>substrate</name>
    </ligand>
</feature>
<feature type="site" description="Important for catalytic activity and assists the phosphoryl transfer reaction to Asp8 by balancing charge and orienting the reacting groups" evidence="5">
    <location>
        <position position="892"/>
    </location>
</feature>
<feature type="active site" description="Nucleophile" evidence="2">
    <location>
        <position position="787"/>
    </location>
</feature>
<evidence type="ECO:0000256" key="3">
    <source>
        <dbReference type="PIRSR" id="PIRSR610972-2"/>
    </source>
</evidence>
<dbReference type="NCBIfam" id="TIGR01509">
    <property type="entry name" value="HAD-SF-IA-v3"/>
    <property type="match status" value="1"/>
</dbReference>
<dbReference type="SUPFAM" id="SSF74650">
    <property type="entry name" value="Galactose mutarotase-like"/>
    <property type="match status" value="1"/>
</dbReference>
<dbReference type="Pfam" id="PF03632">
    <property type="entry name" value="Glyco_hydro_65m"/>
    <property type="match status" value="1"/>
</dbReference>
<comment type="similarity">
    <text evidence="1">Belongs to the HAD-like hydrolase superfamily. CbbY/CbbZ/Gph/YieH family.</text>
</comment>
<dbReference type="InterPro" id="IPR023198">
    <property type="entry name" value="PGP-like_dom2"/>
</dbReference>
<dbReference type="PANTHER" id="PTHR11051">
    <property type="entry name" value="GLYCOSYL HYDROLASE-RELATED"/>
    <property type="match status" value="1"/>
</dbReference>
<evidence type="ECO:0000259" key="8">
    <source>
        <dbReference type="Pfam" id="PF03636"/>
    </source>
</evidence>
<dbReference type="Gene3D" id="2.70.98.40">
    <property type="entry name" value="Glycoside hydrolase, family 65, N-terminal domain"/>
    <property type="match status" value="1"/>
</dbReference>
<feature type="binding site" evidence="3">
    <location>
        <begin position="892"/>
        <end position="896"/>
    </location>
    <ligand>
        <name>substrate</name>
    </ligand>
</feature>
<dbReference type="SUPFAM" id="SSF48208">
    <property type="entry name" value="Six-hairpin glycosidases"/>
    <property type="match status" value="1"/>
</dbReference>
<proteinExistence type="inferred from homology"/>
<dbReference type="NCBIfam" id="TIGR02009">
    <property type="entry name" value="PGMB-YQAB-SF"/>
    <property type="match status" value="1"/>
</dbReference>
<dbReference type="NCBIfam" id="TIGR01990">
    <property type="entry name" value="bPGM"/>
    <property type="match status" value="1"/>
</dbReference>
<dbReference type="InterPro" id="IPR011013">
    <property type="entry name" value="Gal_mutarotase_sf_dom"/>
</dbReference>
<dbReference type="InterPro" id="IPR023214">
    <property type="entry name" value="HAD_sf"/>
</dbReference>
<keyword evidence="4" id="KW-0460">Magnesium</keyword>
<evidence type="ECO:0000256" key="1">
    <source>
        <dbReference type="ARBA" id="ARBA00006171"/>
    </source>
</evidence>
<dbReference type="SFLD" id="SFLDG01129">
    <property type="entry name" value="C1.5:_HAD__Beta-PGM__Phosphata"/>
    <property type="match status" value="1"/>
</dbReference>
<feature type="domain" description="Glycoside hydrolase family 65 central catalytic" evidence="6">
    <location>
        <begin position="319"/>
        <end position="697"/>
    </location>
</feature>
<dbReference type="GO" id="GO:0005975">
    <property type="term" value="P:carbohydrate metabolic process"/>
    <property type="evidence" value="ECO:0007669"/>
    <property type="project" value="InterPro"/>
</dbReference>
<dbReference type="InterPro" id="IPR008928">
    <property type="entry name" value="6-hairpin_glycosidase_sf"/>
</dbReference>
<feature type="binding site" evidence="3">
    <location>
        <position position="830"/>
    </location>
    <ligand>
        <name>substrate</name>
    </ligand>
</feature>
<feature type="binding site" evidence="3">
    <location>
        <position position="854"/>
    </location>
    <ligand>
        <name>substrate</name>
    </ligand>
</feature>
<feature type="binding site" evidence="4">
    <location>
        <position position="787"/>
    </location>
    <ligand>
        <name>Mg(2+)</name>
        <dbReference type="ChEBI" id="CHEBI:18420"/>
    </ligand>
</feature>
<dbReference type="GO" id="GO:0004553">
    <property type="term" value="F:hydrolase activity, hydrolyzing O-glycosyl compounds"/>
    <property type="evidence" value="ECO:0007669"/>
    <property type="project" value="TreeGrafter"/>
</dbReference>
<dbReference type="InterPro" id="IPR012341">
    <property type="entry name" value="6hp_glycosidase-like_sf"/>
</dbReference>
<dbReference type="InterPro" id="IPR005194">
    <property type="entry name" value="Glyco_hydro_65_C"/>
</dbReference>
<feature type="binding site" evidence="4">
    <location>
        <position position="947"/>
    </location>
    <ligand>
        <name>Mg(2+)</name>
        <dbReference type="ChEBI" id="CHEBI:18420"/>
    </ligand>
</feature>
<gene>
    <name evidence="9" type="ORF">IO98_11165</name>
</gene>
<dbReference type="SFLD" id="SFLDS00003">
    <property type="entry name" value="Haloacid_Dehalogenase"/>
    <property type="match status" value="1"/>
</dbReference>
<comment type="caution">
    <text evidence="9">The sequence shown here is derived from an EMBL/GenBank/DDBJ whole genome shotgun (WGS) entry which is preliminary data.</text>
</comment>
<dbReference type="RefSeq" id="WP_038280965.1">
    <property type="nucleotide sequence ID" value="NZ_JPME01000013.1"/>
</dbReference>
<feature type="binding site" evidence="4">
    <location>
        <position position="948"/>
    </location>
    <ligand>
        <name>Mg(2+)</name>
        <dbReference type="ChEBI" id="CHEBI:18420"/>
    </ligand>
</feature>
<evidence type="ECO:0000313" key="10">
    <source>
        <dbReference type="Proteomes" id="UP000028525"/>
    </source>
</evidence>
<dbReference type="STRING" id="29354.IO98_11165"/>
<dbReference type="OrthoDB" id="9758855at2"/>
<keyword evidence="4" id="KW-0479">Metal-binding</keyword>
<dbReference type="InterPro" id="IPR036412">
    <property type="entry name" value="HAD-like_sf"/>
</dbReference>
<organism evidence="9 10">
    <name type="scientific">Lacrimispora celerecrescens</name>
    <dbReference type="NCBI Taxonomy" id="29354"/>
    <lineage>
        <taxon>Bacteria</taxon>
        <taxon>Bacillati</taxon>
        <taxon>Bacillota</taxon>
        <taxon>Clostridia</taxon>
        <taxon>Lachnospirales</taxon>
        <taxon>Lachnospiraceae</taxon>
        <taxon>Lacrimispora</taxon>
    </lineage>
</organism>
<keyword evidence="10" id="KW-1185">Reference proteome</keyword>
<evidence type="ECO:0000256" key="5">
    <source>
        <dbReference type="PIRSR" id="PIRSR610972-4"/>
    </source>
</evidence>
<accession>A0A084JM69</accession>
<protein>
    <submittedName>
        <fullName evidence="9">Beta-phosphoglucomutase</fullName>
    </submittedName>
</protein>
<dbReference type="InterPro" id="IPR005195">
    <property type="entry name" value="Glyco_hydro_65_M"/>
</dbReference>
<feature type="binding site" evidence="3">
    <location>
        <begin position="822"/>
        <end position="827"/>
    </location>
    <ligand>
        <name>substrate</name>
    </ligand>
</feature>
<dbReference type="SUPFAM" id="SSF56784">
    <property type="entry name" value="HAD-like"/>
    <property type="match status" value="1"/>
</dbReference>
<comment type="cofactor">
    <cofactor evidence="4">
        <name>Mg(2+)</name>
        <dbReference type="ChEBI" id="CHEBI:18420"/>
    </cofactor>
    <text evidence="4">Binds 2 magnesium ions per subunit.</text>
</comment>
<feature type="active site" description="Proton donor/acceptor" evidence="2">
    <location>
        <position position="789"/>
    </location>
</feature>
<dbReference type="Pfam" id="PF03633">
    <property type="entry name" value="Glyco_hydro_65C"/>
    <property type="match status" value="1"/>
</dbReference>
<reference evidence="9 10" key="1">
    <citation type="submission" date="2014-07" db="EMBL/GenBank/DDBJ databases">
        <title>Draft genome of Clostridium celerecrescens 152B isolated from sediments associated with methane hydrate from Krishna Godavari basin.</title>
        <authorList>
            <person name="Honkalas V.S."/>
            <person name="Dabir A.P."/>
            <person name="Arora P."/>
            <person name="Dhakephalkar P.K."/>
        </authorList>
    </citation>
    <scope>NUCLEOTIDE SEQUENCE [LARGE SCALE GENOMIC DNA]</scope>
    <source>
        <strain evidence="9 10">152B</strain>
    </source>
</reference>
<dbReference type="InterPro" id="IPR037018">
    <property type="entry name" value="GH65_N"/>
</dbReference>
<dbReference type="Pfam" id="PF13419">
    <property type="entry name" value="HAD_2"/>
    <property type="match status" value="1"/>
</dbReference>
<dbReference type="Gene3D" id="3.40.50.1000">
    <property type="entry name" value="HAD superfamily/HAD-like"/>
    <property type="match status" value="1"/>
</dbReference>
<dbReference type="InterPro" id="IPR006439">
    <property type="entry name" value="HAD-SF_hydro_IA"/>
</dbReference>
<dbReference type="PANTHER" id="PTHR11051:SF8">
    <property type="entry name" value="PROTEIN-GLUCOSYLGALACTOSYLHYDROXYLYSINE GLUCOSIDASE"/>
    <property type="match status" value="1"/>
</dbReference>
<feature type="binding site" evidence="3">
    <location>
        <position position="803"/>
    </location>
    <ligand>
        <name>substrate</name>
    </ligand>
</feature>
<dbReference type="GO" id="GO:0016757">
    <property type="term" value="F:glycosyltransferase activity"/>
    <property type="evidence" value="ECO:0007669"/>
    <property type="project" value="UniProtKB-ARBA"/>
</dbReference>
<dbReference type="Pfam" id="PF03636">
    <property type="entry name" value="Glyco_hydro_65N"/>
    <property type="match status" value="1"/>
</dbReference>
<dbReference type="GO" id="GO:0030246">
    <property type="term" value="F:carbohydrate binding"/>
    <property type="evidence" value="ECO:0007669"/>
    <property type="project" value="InterPro"/>
</dbReference>
<evidence type="ECO:0000259" key="7">
    <source>
        <dbReference type="Pfam" id="PF03633"/>
    </source>
</evidence>
<evidence type="ECO:0000259" key="6">
    <source>
        <dbReference type="Pfam" id="PF03632"/>
    </source>
</evidence>
<feature type="binding site" evidence="3">
    <location>
        <position position="923"/>
    </location>
    <ligand>
        <name>substrate</name>
    </ligand>
</feature>
<dbReference type="Proteomes" id="UP000028525">
    <property type="component" value="Unassembled WGS sequence"/>
</dbReference>
<dbReference type="Gene3D" id="2.60.420.10">
    <property type="entry name" value="Maltose phosphorylase, domain 3"/>
    <property type="match status" value="1"/>
</dbReference>
<dbReference type="InterPro" id="IPR041492">
    <property type="entry name" value="HAD_2"/>
</dbReference>
<evidence type="ECO:0000313" key="9">
    <source>
        <dbReference type="EMBL" id="KEZ90053.1"/>
    </source>
</evidence>
<feature type="domain" description="Glycoside hydrolase family 65 C-terminal" evidence="7">
    <location>
        <begin position="707"/>
        <end position="765"/>
    </location>
</feature>
<dbReference type="CDD" id="cd02598">
    <property type="entry name" value="HAD_BPGM"/>
    <property type="match status" value="1"/>
</dbReference>
<dbReference type="InterPro" id="IPR010976">
    <property type="entry name" value="B-phosphoglucomutase_hydrolase"/>
</dbReference>
<dbReference type="InterPro" id="IPR010972">
    <property type="entry name" value="Beta-PGM"/>
</dbReference>
<dbReference type="Gene3D" id="1.50.10.10">
    <property type="match status" value="1"/>
</dbReference>
<name>A0A084JM69_9FIRM</name>
<dbReference type="InterPro" id="IPR005196">
    <property type="entry name" value="Glyco_hydro_65_N"/>
</dbReference>
<evidence type="ECO:0000256" key="2">
    <source>
        <dbReference type="PIRSR" id="PIRSR610972-1"/>
    </source>
</evidence>
<feature type="site" description="Important for catalytic activity and assists the phosphoryl transfer reaction to Asp8 by balancing charge and orienting the reacting groups" evidence="5">
    <location>
        <position position="923"/>
    </location>
</feature>
<dbReference type="EMBL" id="JPME01000013">
    <property type="protein sequence ID" value="KEZ90053.1"/>
    <property type="molecule type" value="Genomic_DNA"/>
</dbReference>
<dbReference type="GO" id="GO:0008801">
    <property type="term" value="F:beta-phosphoglucomutase activity"/>
    <property type="evidence" value="ECO:0007669"/>
    <property type="project" value="InterPro"/>
</dbReference>
<dbReference type="AlphaFoldDB" id="A0A084JM69"/>
<dbReference type="Gene3D" id="1.10.150.240">
    <property type="entry name" value="Putative phosphatase, domain 2"/>
    <property type="match status" value="1"/>
</dbReference>
<sequence length="990" mass="112875">MINTMNFFKGQGDLKNWLIEETEFDARNLGKYEAVFAQGNGYIGMRNALEERYVEEVRNTFITGTFNKAGDEEVTELPNLPDVTAMDIFVDGYRLNLQSGKVMEYSRVMNLKNGETTRKVVWECPSKTLVTAVFKRFVSLKNEHIAAEYLELSCDGSAQLVIETGIHGDVTNHGAMHFENLRRRIYDGITMQFLAETTESRVLTAVHSACRINREEKPLPVMGRRNMDLRWSVKAEAGETIRLEKISCFHSSRDLAYEKEERSGNFERLKADGMECLRIEFDKGYDKLLAESEAAWKEFWKNHEVIIRGNDDFDQLALRFAQYHLNIMVKKDDNRVGIAAKALTGEGYKGHSFWDTEMFILPYFTLTEPQTARTLLEYRYRNLYGARKKAAENGWEGAMYPWECAWIDDGEVTPLYLGTDVVTGKVQKCLTGLIEHHISADVAYAVWQYYQASGDQDYMDRYGYEIILDTALFWSSRLEWNEKKDCYEILDVIGPDEYKEHVDNNAYTNYMADYNMELAERIMEALPKENKEVSDRLDQKFHFDRLIQRLKEKREKLYLPVPGGNGIVPQTDQYMSLEPIDLAPYKASGKVLGIHQDYNMEQMGKLMVSKQADTVMLDFVMPDLFSLETKRKNFIFYEDKTLHDSSLSRCVHAVLANDYGMEDMAYQMHQAACSIDLGPNMKSSEEGIHSASIGGIWLSCVMGFGGLRIRRGGLELNPKLPKAWEELRFPLVWKGQKLTVTVDKKGVTIGNSGNCPVSLMVLGRNTRVEPEASVYVEKKTYEAVIFDLDGVICHTDHYHYLAWKEVADELGIYFDEIINNRLRGVSRKESFDIILERYDKVMREEDKKKYLTKKNEGYKKLLEGMTPSDLPEETKDTLMELRKRGMKLAIGSSSKNAGLILKQLGLEHFFDAVSDGNAITHSKPHPEVFQKAAAMLNCKAENCLVVEDAEAGLIAAKSGGMDCGAVGDAVKSLLADYKLSAFRQLLEIVG</sequence>
<feature type="binding site" evidence="4">
    <location>
        <position position="789"/>
    </location>
    <ligand>
        <name>Mg(2+)</name>
        <dbReference type="ChEBI" id="CHEBI:18420"/>
    </ligand>
</feature>
<dbReference type="SFLD" id="SFLDG01135">
    <property type="entry name" value="C1.5.6:_HAD__Beta-PGM__Phospha"/>
    <property type="match status" value="1"/>
</dbReference>